<dbReference type="PANTHER" id="PTHR43133:SF8">
    <property type="entry name" value="RNA POLYMERASE SIGMA FACTOR HI_1459-RELATED"/>
    <property type="match status" value="1"/>
</dbReference>
<keyword evidence="4" id="KW-0238">DNA-binding</keyword>
<keyword evidence="3" id="KW-0731">Sigma factor</keyword>
<dbReference type="Pfam" id="PF04542">
    <property type="entry name" value="Sigma70_r2"/>
    <property type="match status" value="1"/>
</dbReference>
<reference evidence="7 8" key="1">
    <citation type="submission" date="2019-11" db="EMBL/GenBank/DDBJ databases">
        <title>Pseudodesulfovibrio alkaliphilus, sp. nov., an alkaliphilic sulfate-reducing bacteria from mud volcano of Taman peninsula, Russia.</title>
        <authorList>
            <person name="Frolova A."/>
            <person name="Merkel A.Y."/>
            <person name="Slobodkin A.I."/>
        </authorList>
    </citation>
    <scope>NUCLEOTIDE SEQUENCE [LARGE SCALE GENOMIC DNA]</scope>
    <source>
        <strain evidence="7 8">F-1</strain>
    </source>
</reference>
<dbReference type="GO" id="GO:0016987">
    <property type="term" value="F:sigma factor activity"/>
    <property type="evidence" value="ECO:0007669"/>
    <property type="project" value="UniProtKB-KW"/>
</dbReference>
<dbReference type="InterPro" id="IPR013325">
    <property type="entry name" value="RNA_pol_sigma_r2"/>
</dbReference>
<dbReference type="Proteomes" id="UP000461162">
    <property type="component" value="Unassembled WGS sequence"/>
</dbReference>
<dbReference type="InterPro" id="IPR007630">
    <property type="entry name" value="RNA_pol_sigma70_r4"/>
</dbReference>
<evidence type="ECO:0000256" key="1">
    <source>
        <dbReference type="ARBA" id="ARBA00010641"/>
    </source>
</evidence>
<evidence type="ECO:0000259" key="6">
    <source>
        <dbReference type="SMART" id="SM00421"/>
    </source>
</evidence>
<proteinExistence type="inferred from homology"/>
<dbReference type="GO" id="GO:0006352">
    <property type="term" value="P:DNA-templated transcription initiation"/>
    <property type="evidence" value="ECO:0007669"/>
    <property type="project" value="InterPro"/>
</dbReference>
<dbReference type="Gene3D" id="1.10.10.10">
    <property type="entry name" value="Winged helix-like DNA-binding domain superfamily/Winged helix DNA-binding domain"/>
    <property type="match status" value="1"/>
</dbReference>
<dbReference type="EMBL" id="WODC01000002">
    <property type="protein sequence ID" value="MUM76774.1"/>
    <property type="molecule type" value="Genomic_DNA"/>
</dbReference>
<keyword evidence="5" id="KW-0804">Transcription</keyword>
<keyword evidence="8" id="KW-1185">Reference proteome</keyword>
<dbReference type="InterPro" id="IPR039425">
    <property type="entry name" value="RNA_pol_sigma-70-like"/>
</dbReference>
<dbReference type="Pfam" id="PF04545">
    <property type="entry name" value="Sigma70_r4"/>
    <property type="match status" value="1"/>
</dbReference>
<evidence type="ECO:0000256" key="4">
    <source>
        <dbReference type="ARBA" id="ARBA00023125"/>
    </source>
</evidence>
<dbReference type="AlphaFoldDB" id="A0A7K1KL11"/>
<comment type="caution">
    <text evidence="7">The sequence shown here is derived from an EMBL/GenBank/DDBJ whole genome shotgun (WGS) entry which is preliminary data.</text>
</comment>
<keyword evidence="2" id="KW-0805">Transcription regulation</keyword>
<dbReference type="InterPro" id="IPR036388">
    <property type="entry name" value="WH-like_DNA-bd_sf"/>
</dbReference>
<feature type="domain" description="HTH luxR-type" evidence="6">
    <location>
        <begin position="127"/>
        <end position="185"/>
    </location>
</feature>
<evidence type="ECO:0000313" key="7">
    <source>
        <dbReference type="EMBL" id="MUM76774.1"/>
    </source>
</evidence>
<dbReference type="SUPFAM" id="SSF88659">
    <property type="entry name" value="Sigma3 and sigma4 domains of RNA polymerase sigma factors"/>
    <property type="match status" value="1"/>
</dbReference>
<dbReference type="Gene3D" id="1.10.1740.10">
    <property type="match status" value="1"/>
</dbReference>
<evidence type="ECO:0000256" key="3">
    <source>
        <dbReference type="ARBA" id="ARBA00023082"/>
    </source>
</evidence>
<organism evidence="7 8">
    <name type="scientific">Pseudodesulfovibrio alkaliphilus</name>
    <dbReference type="NCBI Taxonomy" id="2661613"/>
    <lineage>
        <taxon>Bacteria</taxon>
        <taxon>Pseudomonadati</taxon>
        <taxon>Thermodesulfobacteriota</taxon>
        <taxon>Desulfovibrionia</taxon>
        <taxon>Desulfovibrionales</taxon>
        <taxon>Desulfovibrionaceae</taxon>
    </lineage>
</organism>
<protein>
    <submittedName>
        <fullName evidence="7">Sigma-70 family RNA polymerase sigma factor</fullName>
    </submittedName>
</protein>
<evidence type="ECO:0000256" key="2">
    <source>
        <dbReference type="ARBA" id="ARBA00023015"/>
    </source>
</evidence>
<sequence length="197" mass="22833">MRVEITHTSSDEEHDVREMSYDDFFDQYSGIIFKILHSFIRCKNLPLRNEDVDDIFQEVAIKIMKYEYISRYDKEKSSLVTWVNIICRTTAIDYSRKMMRWRTGSWLGGSESCVVSEERGASLNLPPGVLTDRQEEILSLFFGEDMEAGEISDRLGISPQTVRSLKSQALERLRRHHATAAARIDDRSAEETRRTVS</sequence>
<dbReference type="SMART" id="SM00421">
    <property type="entry name" value="HTH_LUXR"/>
    <property type="match status" value="1"/>
</dbReference>
<dbReference type="RefSeq" id="WP_155932429.1">
    <property type="nucleotide sequence ID" value="NZ_WODC01000002.1"/>
</dbReference>
<dbReference type="GO" id="GO:0003677">
    <property type="term" value="F:DNA binding"/>
    <property type="evidence" value="ECO:0007669"/>
    <property type="project" value="UniProtKB-KW"/>
</dbReference>
<dbReference type="SUPFAM" id="SSF88946">
    <property type="entry name" value="Sigma2 domain of RNA polymerase sigma factors"/>
    <property type="match status" value="1"/>
</dbReference>
<dbReference type="PANTHER" id="PTHR43133">
    <property type="entry name" value="RNA POLYMERASE ECF-TYPE SIGMA FACTO"/>
    <property type="match status" value="1"/>
</dbReference>
<dbReference type="InterPro" id="IPR007627">
    <property type="entry name" value="RNA_pol_sigma70_r2"/>
</dbReference>
<dbReference type="CDD" id="cd06171">
    <property type="entry name" value="Sigma70_r4"/>
    <property type="match status" value="1"/>
</dbReference>
<dbReference type="InterPro" id="IPR000792">
    <property type="entry name" value="Tscrpt_reg_LuxR_C"/>
</dbReference>
<evidence type="ECO:0000256" key="5">
    <source>
        <dbReference type="ARBA" id="ARBA00023163"/>
    </source>
</evidence>
<dbReference type="InterPro" id="IPR013324">
    <property type="entry name" value="RNA_pol_sigma_r3/r4-like"/>
</dbReference>
<evidence type="ECO:0000313" key="8">
    <source>
        <dbReference type="Proteomes" id="UP000461162"/>
    </source>
</evidence>
<gene>
    <name evidence="7" type="ORF">GKC30_03895</name>
</gene>
<accession>A0A7K1KL11</accession>
<comment type="similarity">
    <text evidence="1">Belongs to the sigma-70 factor family. ECF subfamily.</text>
</comment>
<name>A0A7K1KL11_9BACT</name>